<reference evidence="1 2" key="1">
    <citation type="submission" date="2016-08" db="EMBL/GenBank/DDBJ databases">
        <title>Evolution of the type three secretion system and type three effector repertoires in Xanthomonas.</title>
        <authorList>
            <person name="Merda D."/>
            <person name="Briand M."/>
            <person name="Bosis E."/>
            <person name="Rousseau C."/>
            <person name="Portier P."/>
            <person name="Jacques M.-A."/>
            <person name="Fischer-Le Saux M."/>
        </authorList>
    </citation>
    <scope>NUCLEOTIDE SEQUENCE [LARGE SCALE GENOMIC DNA]</scope>
    <source>
        <strain evidence="1 2">CFBP 7409</strain>
    </source>
</reference>
<dbReference type="RefSeq" id="WP_104562168.1">
    <property type="nucleotide sequence ID" value="NZ_MDSK01000007.1"/>
</dbReference>
<accession>A0A2S7A5Q5</accession>
<dbReference type="EMBL" id="MDSL01000006">
    <property type="protein sequence ID" value="PPU02795.1"/>
    <property type="molecule type" value="Genomic_DNA"/>
</dbReference>
<protein>
    <submittedName>
        <fullName evidence="1">ADP-ribosylation/crystallin J1</fullName>
    </submittedName>
</protein>
<proteinExistence type="predicted"/>
<name>A0A2S7A5Q5_9XANT</name>
<organism evidence="1 2">
    <name type="scientific">Xanthomonas arboricola pv. guizotiae</name>
    <dbReference type="NCBI Taxonomy" id="487867"/>
    <lineage>
        <taxon>Bacteria</taxon>
        <taxon>Pseudomonadati</taxon>
        <taxon>Pseudomonadota</taxon>
        <taxon>Gammaproteobacteria</taxon>
        <taxon>Lysobacterales</taxon>
        <taxon>Lysobacteraceae</taxon>
        <taxon>Xanthomonas</taxon>
    </lineage>
</organism>
<dbReference type="Proteomes" id="UP000238049">
    <property type="component" value="Unassembled WGS sequence"/>
</dbReference>
<sequence length="140" mass="15867">MRFPTRARRAARSSEVTTAAATVTMYRPLGPEQYALVREAGLRRWPPRLPEQPIFYPVTNQRYAEDIASRWNVKDSGVGYVAQFEVRAAFVEDYAIQKVGGAHHTEWWIPAEELDALNDNIVGLIDIIGRFDAPPTEHEA</sequence>
<evidence type="ECO:0000313" key="1">
    <source>
        <dbReference type="EMBL" id="PPU02795.1"/>
    </source>
</evidence>
<evidence type="ECO:0000313" key="2">
    <source>
        <dbReference type="Proteomes" id="UP000238049"/>
    </source>
</evidence>
<gene>
    <name evidence="1" type="ORF">XarbCFBP7409_04380</name>
</gene>
<comment type="caution">
    <text evidence="1">The sequence shown here is derived from an EMBL/GenBank/DDBJ whole genome shotgun (WGS) entry which is preliminary data.</text>
</comment>
<dbReference type="AlphaFoldDB" id="A0A2S7A5Q5"/>